<dbReference type="CDD" id="cd00886">
    <property type="entry name" value="MogA_MoaB"/>
    <property type="match status" value="1"/>
</dbReference>
<reference evidence="4 5" key="1">
    <citation type="submission" date="2020-04" db="EMBL/GenBank/DDBJ databases">
        <authorList>
            <person name="Hitch T.C.A."/>
            <person name="Wylensek D."/>
            <person name="Clavel T."/>
        </authorList>
    </citation>
    <scope>NUCLEOTIDE SEQUENCE [LARGE SCALE GENOMIC DNA]</scope>
    <source>
        <strain evidence="4 5">Oil-RF-744-FAT-WT-6-1</strain>
    </source>
</reference>
<dbReference type="Gene3D" id="3.40.980.10">
    <property type="entry name" value="MoaB/Mog-like domain"/>
    <property type="match status" value="1"/>
</dbReference>
<feature type="domain" description="MoaB/Mog" evidence="3">
    <location>
        <begin position="15"/>
        <end position="158"/>
    </location>
</feature>
<dbReference type="UniPathway" id="UPA00344"/>
<dbReference type="Pfam" id="PF00994">
    <property type="entry name" value="MoCF_biosynth"/>
    <property type="match status" value="1"/>
</dbReference>
<comment type="pathway">
    <text evidence="2">Cofactor biosynthesis; molybdopterin biosynthesis.</text>
</comment>
<keyword evidence="2" id="KW-0501">Molybdenum cofactor biosynthesis</keyword>
<comment type="similarity">
    <text evidence="2">Belongs to the MoaB/Mog family.</text>
</comment>
<comment type="caution">
    <text evidence="4">The sequence shown here is derived from an EMBL/GenBank/DDBJ whole genome shotgun (WGS) entry which is preliminary data.</text>
</comment>
<evidence type="ECO:0000256" key="2">
    <source>
        <dbReference type="PIRNR" id="PIRNR006443"/>
    </source>
</evidence>
<dbReference type="GO" id="GO:0005829">
    <property type="term" value="C:cytosol"/>
    <property type="evidence" value="ECO:0007669"/>
    <property type="project" value="TreeGrafter"/>
</dbReference>
<dbReference type="PANTHER" id="PTHR43232:SF2">
    <property type="entry name" value="MOLYBDENUM COFACTOR BIOSYNTHESIS PROTEIN B"/>
    <property type="match status" value="1"/>
</dbReference>
<name>A0A848BYW1_9FIRM</name>
<gene>
    <name evidence="4" type="ORF">HF872_06325</name>
</gene>
<dbReference type="SUPFAM" id="SSF53218">
    <property type="entry name" value="Molybdenum cofactor biosynthesis proteins"/>
    <property type="match status" value="1"/>
</dbReference>
<dbReference type="NCBIfam" id="TIGR00177">
    <property type="entry name" value="molyb_syn"/>
    <property type="match status" value="1"/>
</dbReference>
<dbReference type="PIRSF" id="PIRSF006443">
    <property type="entry name" value="MoaB"/>
    <property type="match status" value="1"/>
</dbReference>
<proteinExistence type="inferred from homology"/>
<dbReference type="InterPro" id="IPR001453">
    <property type="entry name" value="MoaB/Mog_dom"/>
</dbReference>
<evidence type="ECO:0000256" key="1">
    <source>
        <dbReference type="ARBA" id="ARBA00015262"/>
    </source>
</evidence>
<comment type="function">
    <text evidence="2">May be involved in the biosynthesis of molybdopterin.</text>
</comment>
<sequence length="164" mass="18218">MLTKTLTEEHPLRAAILTISSSRTFSNDTNGLMIQSALTQGGHQVVDYQIVRDDRDEILNHLHEWVCSVDVVITSGGTGLAKRDVTLETIEPLFDKPVPGFAGLMTAMAYRNDCGVQSLAYRSSAGICRQCLIFCLPGLPRLIKLGMEKIILPEVFHLYEELQK</sequence>
<dbReference type="PANTHER" id="PTHR43232">
    <property type="entry name" value="MOLYBDENUM COFACTOR BIOSYNTHESIS PROTEIN B"/>
    <property type="match status" value="1"/>
</dbReference>
<accession>A0A848BYW1</accession>
<dbReference type="AlphaFoldDB" id="A0A848BYW1"/>
<dbReference type="InterPro" id="IPR036425">
    <property type="entry name" value="MoaB/Mog-like_dom_sf"/>
</dbReference>
<protein>
    <recommendedName>
        <fullName evidence="1 2">Molybdenum cofactor biosynthesis protein B</fullName>
    </recommendedName>
</protein>
<dbReference type="GO" id="GO:0006777">
    <property type="term" value="P:Mo-molybdopterin cofactor biosynthetic process"/>
    <property type="evidence" value="ECO:0007669"/>
    <property type="project" value="UniProtKB-UniRule"/>
</dbReference>
<dbReference type="KEGG" id="mhw:ACT01_06780"/>
<dbReference type="SMART" id="SM00852">
    <property type="entry name" value="MoCF_biosynth"/>
    <property type="match status" value="1"/>
</dbReference>
<evidence type="ECO:0000313" key="4">
    <source>
        <dbReference type="EMBL" id="NME28237.1"/>
    </source>
</evidence>
<evidence type="ECO:0000313" key="5">
    <source>
        <dbReference type="Proteomes" id="UP000591071"/>
    </source>
</evidence>
<evidence type="ECO:0000259" key="3">
    <source>
        <dbReference type="SMART" id="SM00852"/>
    </source>
</evidence>
<organism evidence="4 5">
    <name type="scientific">Megasphaera hexanoica</name>
    <dbReference type="NCBI Taxonomy" id="1675036"/>
    <lineage>
        <taxon>Bacteria</taxon>
        <taxon>Bacillati</taxon>
        <taxon>Bacillota</taxon>
        <taxon>Negativicutes</taxon>
        <taxon>Veillonellales</taxon>
        <taxon>Veillonellaceae</taxon>
        <taxon>Megasphaera</taxon>
    </lineage>
</organism>
<dbReference type="EMBL" id="JABAFG010000008">
    <property type="protein sequence ID" value="NME28237.1"/>
    <property type="molecule type" value="Genomic_DNA"/>
</dbReference>
<dbReference type="InterPro" id="IPR012245">
    <property type="entry name" value="MoaB"/>
</dbReference>
<dbReference type="OrthoDB" id="9784492at2"/>
<dbReference type="Proteomes" id="UP000591071">
    <property type="component" value="Unassembled WGS sequence"/>
</dbReference>